<keyword evidence="2" id="KW-0238">DNA-binding</keyword>
<comment type="caution">
    <text evidence="2">The sequence shown here is derived from an EMBL/GenBank/DDBJ whole genome shotgun (WGS) entry which is preliminary data.</text>
</comment>
<dbReference type="PROSITE" id="PS01124">
    <property type="entry name" value="HTH_ARAC_FAMILY_2"/>
    <property type="match status" value="1"/>
</dbReference>
<dbReference type="Proteomes" id="UP000295292">
    <property type="component" value="Unassembled WGS sequence"/>
</dbReference>
<evidence type="ECO:0000313" key="2">
    <source>
        <dbReference type="EMBL" id="TDQ79094.1"/>
    </source>
</evidence>
<dbReference type="GO" id="GO:0043565">
    <property type="term" value="F:sequence-specific DNA binding"/>
    <property type="evidence" value="ECO:0007669"/>
    <property type="project" value="InterPro"/>
</dbReference>
<dbReference type="InterPro" id="IPR018060">
    <property type="entry name" value="HTH_AraC"/>
</dbReference>
<evidence type="ECO:0000259" key="1">
    <source>
        <dbReference type="PROSITE" id="PS01124"/>
    </source>
</evidence>
<name>A0A4R6WG75_9SPHI</name>
<dbReference type="AlphaFoldDB" id="A0A4R6WG75"/>
<proteinExistence type="predicted"/>
<dbReference type="EMBL" id="SNYV01000011">
    <property type="protein sequence ID" value="TDQ79094.1"/>
    <property type="molecule type" value="Genomic_DNA"/>
</dbReference>
<keyword evidence="3" id="KW-1185">Reference proteome</keyword>
<sequence length="321" mass="36835">MERYYKWNVRTDIAWHKTDDVAPSYPIKNAACLALQSELGSIIEQTFDGRYVYLYYYEIEALSPFTIQIKSSKGDCHLLYHLTEIPLQLIMVNKPDSEGIRFEGQAQIDYISKGKYYIDFPPGRHIITGLVFDIGIIRPPDTRSYAFILPVQEAWRNKARAPLCGPAFRIGPLTRKALCTLFGRLVAKLETEYILVRFITYLIKLSRMKLLQQEVHTPEQKIRFARQLMKVQISQVGAKAQIGEVASSMGEHPDALGRLHQRYYGHSFLQYRNDVLLKYVIYAIKEHDKLLEAALEAGFAGLSELTKFVKTQTGKAPGYFK</sequence>
<gene>
    <name evidence="2" type="ORF">CLV99_0526</name>
</gene>
<dbReference type="OrthoDB" id="696490at2"/>
<evidence type="ECO:0000313" key="3">
    <source>
        <dbReference type="Proteomes" id="UP000295292"/>
    </source>
</evidence>
<feature type="domain" description="HTH araC/xylS-type" evidence="1">
    <location>
        <begin position="223"/>
        <end position="321"/>
    </location>
</feature>
<reference evidence="2 3" key="1">
    <citation type="submission" date="2019-03" db="EMBL/GenBank/DDBJ databases">
        <title>Genomic Encyclopedia of Archaeal and Bacterial Type Strains, Phase II (KMG-II): from individual species to whole genera.</title>
        <authorList>
            <person name="Goeker M."/>
        </authorList>
    </citation>
    <scope>NUCLEOTIDE SEQUENCE [LARGE SCALE GENOMIC DNA]</scope>
    <source>
        <strain evidence="2 3">DSM 28353</strain>
    </source>
</reference>
<dbReference type="Pfam" id="PF12833">
    <property type="entry name" value="HTH_18"/>
    <property type="match status" value="1"/>
</dbReference>
<protein>
    <submittedName>
        <fullName evidence="2">AraC-like DNA-binding protein</fullName>
    </submittedName>
</protein>
<dbReference type="Gene3D" id="1.10.10.60">
    <property type="entry name" value="Homeodomain-like"/>
    <property type="match status" value="1"/>
</dbReference>
<accession>A0A4R6WG75</accession>
<dbReference type="SMART" id="SM00342">
    <property type="entry name" value="HTH_ARAC"/>
    <property type="match status" value="1"/>
</dbReference>
<organism evidence="2 3">
    <name type="scientific">Sphingobacterium yanglingense</name>
    <dbReference type="NCBI Taxonomy" id="1437280"/>
    <lineage>
        <taxon>Bacteria</taxon>
        <taxon>Pseudomonadati</taxon>
        <taxon>Bacteroidota</taxon>
        <taxon>Sphingobacteriia</taxon>
        <taxon>Sphingobacteriales</taxon>
        <taxon>Sphingobacteriaceae</taxon>
        <taxon>Sphingobacterium</taxon>
    </lineage>
</organism>
<dbReference type="GO" id="GO:0003700">
    <property type="term" value="F:DNA-binding transcription factor activity"/>
    <property type="evidence" value="ECO:0007669"/>
    <property type="project" value="InterPro"/>
</dbReference>